<reference evidence="5" key="1">
    <citation type="submission" date="2023-06" db="EMBL/GenBank/DDBJ databases">
        <title>Itaconate inhibition of nontuberculous mycobacteria.</title>
        <authorList>
            <person name="Spilker T."/>
        </authorList>
    </citation>
    <scope>NUCLEOTIDE SEQUENCE [LARGE SCALE GENOMIC DNA]</scope>
    <source>
        <strain evidence="5">FLAC1071</strain>
    </source>
</reference>
<dbReference type="InterPro" id="IPR018698">
    <property type="entry name" value="VWA-like_dom"/>
</dbReference>
<protein>
    <submittedName>
        <fullName evidence="4">VWA-like domain-containing protein</fullName>
    </submittedName>
</protein>
<evidence type="ECO:0000313" key="4">
    <source>
        <dbReference type="EMBL" id="MDM3930213.1"/>
    </source>
</evidence>
<evidence type="ECO:0000256" key="1">
    <source>
        <dbReference type="SAM" id="MobiDB-lite"/>
    </source>
</evidence>
<dbReference type="InterPro" id="IPR036465">
    <property type="entry name" value="vWFA_dom_sf"/>
</dbReference>
<comment type="caution">
    <text evidence="4">The sequence shown here is derived from an EMBL/GenBank/DDBJ whole genome shotgun (WGS) entry which is preliminary data.</text>
</comment>
<dbReference type="Proteomes" id="UP001529272">
    <property type="component" value="Unassembled WGS sequence"/>
</dbReference>
<dbReference type="PANTHER" id="PTHR38730:SF1">
    <property type="entry name" value="SLL7028 PROTEIN"/>
    <property type="match status" value="1"/>
</dbReference>
<dbReference type="EMBL" id="JASZZX010000068">
    <property type="protein sequence ID" value="MDM3930213.1"/>
    <property type="molecule type" value="Genomic_DNA"/>
</dbReference>
<organism evidence="4 5">
    <name type="scientific">Mycobacterium intracellulare subsp. chimaera</name>
    <dbReference type="NCBI Taxonomy" id="222805"/>
    <lineage>
        <taxon>Bacteria</taxon>
        <taxon>Bacillati</taxon>
        <taxon>Actinomycetota</taxon>
        <taxon>Actinomycetes</taxon>
        <taxon>Mycobacteriales</taxon>
        <taxon>Mycobacteriaceae</taxon>
        <taxon>Mycobacterium</taxon>
        <taxon>Mycobacterium avium complex (MAC)</taxon>
    </lineage>
</organism>
<proteinExistence type="predicted"/>
<feature type="domain" description="VWA-like" evidence="2">
    <location>
        <begin position="288"/>
        <end position="409"/>
    </location>
</feature>
<accession>A0ABT7PB12</accession>
<evidence type="ECO:0000313" key="5">
    <source>
        <dbReference type="Proteomes" id="UP001529272"/>
    </source>
</evidence>
<evidence type="ECO:0000259" key="2">
    <source>
        <dbReference type="Pfam" id="PF09967"/>
    </source>
</evidence>
<dbReference type="RefSeq" id="WP_095786202.1">
    <property type="nucleotide sequence ID" value="NZ_JASZZX010000068.1"/>
</dbReference>
<evidence type="ECO:0000259" key="3">
    <source>
        <dbReference type="Pfam" id="PF13203"/>
    </source>
</evidence>
<sequence length="420" mass="44088">MTLRALTADEMRRLRLARMAAVEAMPYFGRALFALVPVAAPGLGTFAVDQHARLYVDPAMLGEKWSIPVAGAVLVHEVGHVLRNHAERAEAVDISVDRMCWNLAGDAEINDDLLAAGLVLPEGVVTPEGLGCADGLAAESYYRHLVPPGSPRRDPDEGDGEAGGSCGSASGDAAPAWELPADADLGSGAGLDSAAVDLVRTAVARAVQEAARRGGAGRGTLPAGIMAWADAQLQPAKVPWETLLRAAVRRCVSEMAGQVHHSYRRANRRAPAGLLMPSLRAPKIAVDLIIDTSASMGQRDVDEALGQTRAVLRQSSVSTVRVTCCDAAATTPRRVQSIRDVKIVGGGGTDLRVGIDAALAARPKPDVVAVFTDGGTPWPARRLPVPMVVALIGDHAVDTTPRWAKTVRVEPVDAGKRRAA</sequence>
<reference evidence="4 5" key="2">
    <citation type="submission" date="2023-06" db="EMBL/GenBank/DDBJ databases">
        <title>Itaconate inhibition of nontuberculous mycobacteria.</title>
        <authorList>
            <person name="Breen P."/>
            <person name="Zimbric M."/>
            <person name="Caverly L."/>
        </authorList>
    </citation>
    <scope>NUCLEOTIDE SEQUENCE [LARGE SCALE GENOMIC DNA]</scope>
    <source>
        <strain evidence="4 5">FLAC1071</strain>
    </source>
</reference>
<feature type="domain" description="Putative metallopeptidase" evidence="3">
    <location>
        <begin position="12"/>
        <end position="272"/>
    </location>
</feature>
<dbReference type="Pfam" id="PF13203">
    <property type="entry name" value="DUF2201_N"/>
    <property type="match status" value="1"/>
</dbReference>
<keyword evidence="5" id="KW-1185">Reference proteome</keyword>
<gene>
    <name evidence="4" type="ORF">QRB35_30215</name>
</gene>
<dbReference type="Pfam" id="PF09967">
    <property type="entry name" value="DUF2201"/>
    <property type="match status" value="1"/>
</dbReference>
<dbReference type="PANTHER" id="PTHR38730">
    <property type="entry name" value="SLL7028 PROTEIN"/>
    <property type="match status" value="1"/>
</dbReference>
<dbReference type="InterPro" id="IPR025154">
    <property type="entry name" value="Put_metallopeptidase_dom"/>
</dbReference>
<name>A0ABT7PB12_MYCIT</name>
<feature type="region of interest" description="Disordered" evidence="1">
    <location>
        <begin position="144"/>
        <end position="173"/>
    </location>
</feature>
<dbReference type="SUPFAM" id="SSF53300">
    <property type="entry name" value="vWA-like"/>
    <property type="match status" value="1"/>
</dbReference>